<name>A0ABU9IDX2_9SPHN</name>
<dbReference type="RefSeq" id="WP_341672622.1">
    <property type="nucleotide sequence ID" value="NZ_JBBYHV010000001.1"/>
</dbReference>
<proteinExistence type="predicted"/>
<evidence type="ECO:0000313" key="3">
    <source>
        <dbReference type="Proteomes" id="UP001497045"/>
    </source>
</evidence>
<accession>A0ABU9IDX2</accession>
<keyword evidence="1" id="KW-0732">Signal</keyword>
<comment type="caution">
    <text evidence="2">The sequence shown here is derived from an EMBL/GenBank/DDBJ whole genome shotgun (WGS) entry which is preliminary data.</text>
</comment>
<feature type="chain" id="PRO_5045177221" evidence="1">
    <location>
        <begin position="24"/>
        <end position="142"/>
    </location>
</feature>
<gene>
    <name evidence="2" type="ORF">AAEO60_05420</name>
</gene>
<protein>
    <submittedName>
        <fullName evidence="2">Uncharacterized protein</fullName>
    </submittedName>
</protein>
<evidence type="ECO:0000313" key="2">
    <source>
        <dbReference type="EMBL" id="MEL1250103.1"/>
    </source>
</evidence>
<evidence type="ECO:0000256" key="1">
    <source>
        <dbReference type="SAM" id="SignalP"/>
    </source>
</evidence>
<dbReference type="EMBL" id="JBBYHV010000001">
    <property type="protein sequence ID" value="MEL1250103.1"/>
    <property type="molecule type" value="Genomic_DNA"/>
</dbReference>
<reference evidence="2 3" key="1">
    <citation type="submission" date="2024-04" db="EMBL/GenBank/DDBJ databases">
        <title>Aurantiacibacter sp. DGU6 16S ribosomal RNA gene Genome sequencing and assembly.</title>
        <authorList>
            <person name="Park S."/>
        </authorList>
    </citation>
    <scope>NUCLEOTIDE SEQUENCE [LARGE SCALE GENOMIC DNA]</scope>
    <source>
        <strain evidence="2 3">DGU6</strain>
    </source>
</reference>
<keyword evidence="3" id="KW-1185">Reference proteome</keyword>
<feature type="signal peptide" evidence="1">
    <location>
        <begin position="1"/>
        <end position="23"/>
    </location>
</feature>
<dbReference type="Proteomes" id="UP001497045">
    <property type="component" value="Unassembled WGS sequence"/>
</dbReference>
<organism evidence="2 3">
    <name type="scientific">Aurantiacibacter gilvus</name>
    <dbReference type="NCBI Taxonomy" id="3139141"/>
    <lineage>
        <taxon>Bacteria</taxon>
        <taxon>Pseudomonadati</taxon>
        <taxon>Pseudomonadota</taxon>
        <taxon>Alphaproteobacteria</taxon>
        <taxon>Sphingomonadales</taxon>
        <taxon>Erythrobacteraceae</taxon>
        <taxon>Aurantiacibacter</taxon>
    </lineage>
</organism>
<sequence length="142" mass="15498">MFNTIKITAAALALSAVALPAVAQDAEEPRTTYSVTALEFTDDADQNRWLELRGMVDAARAQAGLPADTVHWVMLNEDWDILIVSEMPEGMAAFDTHGSPSRAAFIEALTELAGGEDGLEAMREEADAMIEERHTIYTHTHP</sequence>